<protein>
    <submittedName>
        <fullName evidence="1">Uncharacterized protein</fullName>
    </submittedName>
</protein>
<dbReference type="RefSeq" id="WP_366295431.1">
    <property type="nucleotide sequence ID" value="NZ_CP159992.1"/>
</dbReference>
<sequence>MIGHSNLPFFTSRPAGNLDDLGIRNLTAAQDPAFIAGEEGELLRASFLIATHKGCFTDLNRCHGNKLAKKVAGFPIDIVMQYSNRAIIRLRIQTFRRNENAVMHCSRCTPRSEIKNADAISSFDYTQIYHSLTFDPVFYEFDQEKSCAIASEMG</sequence>
<gene>
    <name evidence="1" type="ORF">ABXS70_09280</name>
</gene>
<dbReference type="EMBL" id="CP159992">
    <property type="protein sequence ID" value="XCP96871.1"/>
    <property type="molecule type" value="Genomic_DNA"/>
</dbReference>
<reference evidence="1" key="1">
    <citation type="submission" date="2024-05" db="EMBL/GenBank/DDBJ databases">
        <title>Draft genome assemblies of 36 bacteria isolated from hibernating arctic ground squirrels.</title>
        <authorList>
            <person name="McKee H."/>
            <person name="Mullen L."/>
            <person name="Drown D.M."/>
            <person name="Duddleston K.N."/>
        </authorList>
    </citation>
    <scope>NUCLEOTIDE SEQUENCE</scope>
    <source>
        <strain evidence="1">AN1007</strain>
    </source>
</reference>
<dbReference type="AlphaFoldDB" id="A0AAU8NG15"/>
<proteinExistence type="predicted"/>
<organism evidence="1">
    <name type="scientific">Paenibacillus sp. AN1007</name>
    <dbReference type="NCBI Taxonomy" id="3151385"/>
    <lineage>
        <taxon>Bacteria</taxon>
        <taxon>Bacillati</taxon>
        <taxon>Bacillota</taxon>
        <taxon>Bacilli</taxon>
        <taxon>Bacillales</taxon>
        <taxon>Paenibacillaceae</taxon>
        <taxon>Paenibacillus</taxon>
    </lineage>
</organism>
<name>A0AAU8NG15_9BACL</name>
<accession>A0AAU8NG15</accession>
<evidence type="ECO:0000313" key="1">
    <source>
        <dbReference type="EMBL" id="XCP96871.1"/>
    </source>
</evidence>